<evidence type="ECO:0000313" key="3">
    <source>
        <dbReference type="Proteomes" id="UP000316747"/>
    </source>
</evidence>
<dbReference type="Pfam" id="PF01740">
    <property type="entry name" value="STAS"/>
    <property type="match status" value="1"/>
</dbReference>
<dbReference type="InterPro" id="IPR002645">
    <property type="entry name" value="STAS_dom"/>
</dbReference>
<dbReference type="PROSITE" id="PS50801">
    <property type="entry name" value="STAS"/>
    <property type="match status" value="1"/>
</dbReference>
<sequence length="127" mass="13597">MTLHTHCRGPIRVLDAPDGHDVTIEGRLDVHSVPDIRDAIHAVIIAGDGEVRLHVGAAEIGDATGLGVIVHLHRRATRAGRRLVIVDASDRTTRLLRACRLERIIAPRHPAPAAVHPATLTVAPLTA</sequence>
<protein>
    <submittedName>
        <fullName evidence="2">Anti-anti-sigma factor</fullName>
    </submittedName>
</protein>
<accession>A0A543HVM2</accession>
<dbReference type="RefSeq" id="WP_260439720.1">
    <property type="nucleotide sequence ID" value="NZ_VFPM01000002.1"/>
</dbReference>
<organism evidence="2 3">
    <name type="scientific">Humibacillus xanthopallidus</name>
    <dbReference type="NCBI Taxonomy" id="412689"/>
    <lineage>
        <taxon>Bacteria</taxon>
        <taxon>Bacillati</taxon>
        <taxon>Actinomycetota</taxon>
        <taxon>Actinomycetes</taxon>
        <taxon>Micrococcales</taxon>
        <taxon>Intrasporangiaceae</taxon>
        <taxon>Humibacillus</taxon>
    </lineage>
</organism>
<reference evidence="2 3" key="1">
    <citation type="submission" date="2019-06" db="EMBL/GenBank/DDBJ databases">
        <title>Genome sequencing of plant associated microbes to promote plant fitness in Sorghum bicolor and Oryza sativa.</title>
        <authorList>
            <person name="Coleman-Derr D."/>
        </authorList>
    </citation>
    <scope>NUCLEOTIDE SEQUENCE [LARGE SCALE GENOMIC DNA]</scope>
    <source>
        <strain evidence="2 3">KV-663</strain>
    </source>
</reference>
<name>A0A543HVM2_9MICO</name>
<evidence type="ECO:0000313" key="2">
    <source>
        <dbReference type="EMBL" id="TQM62411.1"/>
    </source>
</evidence>
<comment type="caution">
    <text evidence="2">The sequence shown here is derived from an EMBL/GenBank/DDBJ whole genome shotgun (WGS) entry which is preliminary data.</text>
</comment>
<feature type="domain" description="STAS" evidence="1">
    <location>
        <begin position="22"/>
        <end position="122"/>
    </location>
</feature>
<evidence type="ECO:0000259" key="1">
    <source>
        <dbReference type="PROSITE" id="PS50801"/>
    </source>
</evidence>
<dbReference type="InterPro" id="IPR036513">
    <property type="entry name" value="STAS_dom_sf"/>
</dbReference>
<dbReference type="Proteomes" id="UP000316747">
    <property type="component" value="Unassembled WGS sequence"/>
</dbReference>
<dbReference type="EMBL" id="VFPM01000002">
    <property type="protein sequence ID" value="TQM62411.1"/>
    <property type="molecule type" value="Genomic_DNA"/>
</dbReference>
<proteinExistence type="predicted"/>
<dbReference type="Gene3D" id="3.30.750.24">
    <property type="entry name" value="STAS domain"/>
    <property type="match status" value="1"/>
</dbReference>
<keyword evidence="3" id="KW-1185">Reference proteome</keyword>
<dbReference type="CDD" id="cd07043">
    <property type="entry name" value="STAS_anti-anti-sigma_factors"/>
    <property type="match status" value="1"/>
</dbReference>
<dbReference type="SUPFAM" id="SSF52091">
    <property type="entry name" value="SpoIIaa-like"/>
    <property type="match status" value="1"/>
</dbReference>
<dbReference type="AlphaFoldDB" id="A0A543HVM2"/>
<gene>
    <name evidence="2" type="ORF">FBY41_2443</name>
</gene>